<feature type="binding site" evidence="17">
    <location>
        <position position="99"/>
    </location>
    <ligand>
        <name>Zn(2+)</name>
        <dbReference type="ChEBI" id="CHEBI:29105"/>
    </ligand>
</feature>
<dbReference type="NCBIfam" id="TIGR01662">
    <property type="entry name" value="HAD-SF-IIIA"/>
    <property type="match status" value="1"/>
</dbReference>
<comment type="similarity">
    <text evidence="13 14">Belongs to the gmhB family.</text>
</comment>
<proteinExistence type="inferred from homology"/>
<dbReference type="GO" id="GO:0034200">
    <property type="term" value="F:D-glycero-beta-D-manno-heptose 1,7-bisphosphate 7-phosphatase activity"/>
    <property type="evidence" value="ECO:0007669"/>
    <property type="project" value="UniProtKB-EC"/>
</dbReference>
<dbReference type="Gene3D" id="3.40.50.1000">
    <property type="entry name" value="HAD superfamily/HAD-like"/>
    <property type="match status" value="1"/>
</dbReference>
<keyword evidence="11 17" id="KW-0460">Magnesium</keyword>
<dbReference type="InterPro" id="IPR006543">
    <property type="entry name" value="Histidinol-phos"/>
</dbReference>
<evidence type="ECO:0000256" key="11">
    <source>
        <dbReference type="ARBA" id="ARBA00022842"/>
    </source>
</evidence>
<dbReference type="EC" id="3.1.3.-" evidence="14"/>
<evidence type="ECO:0000256" key="17">
    <source>
        <dbReference type="PIRSR" id="PIRSR004682-4"/>
    </source>
</evidence>
<dbReference type="Proteomes" id="UP000537130">
    <property type="component" value="Unassembled WGS sequence"/>
</dbReference>
<evidence type="ECO:0000256" key="10">
    <source>
        <dbReference type="ARBA" id="ARBA00022833"/>
    </source>
</evidence>
<evidence type="ECO:0000256" key="2">
    <source>
        <dbReference type="ARBA" id="ARBA00001946"/>
    </source>
</evidence>
<evidence type="ECO:0000256" key="13">
    <source>
        <dbReference type="ARBA" id="ARBA00061616"/>
    </source>
</evidence>
<feature type="site" description="Stabilizes the phosphoryl group" evidence="16">
    <location>
        <position position="50"/>
    </location>
</feature>
<dbReference type="FunFam" id="3.40.50.1000:FF:000168">
    <property type="entry name" value="D,D-heptose 1,7-bisphosphate phosphatase"/>
    <property type="match status" value="1"/>
</dbReference>
<dbReference type="NCBIfam" id="NF006506">
    <property type="entry name" value="PRK08942.1"/>
    <property type="match status" value="1"/>
</dbReference>
<comment type="cofactor">
    <cofactor evidence="2 17">
        <name>Mg(2+)</name>
        <dbReference type="ChEBI" id="CHEBI:18420"/>
    </cofactor>
</comment>
<evidence type="ECO:0000256" key="3">
    <source>
        <dbReference type="ARBA" id="ARBA00001947"/>
    </source>
</evidence>
<evidence type="ECO:0000256" key="1">
    <source>
        <dbReference type="ARBA" id="ARBA00001226"/>
    </source>
</evidence>
<dbReference type="EMBL" id="JACHWY010000003">
    <property type="protein sequence ID" value="MBB3048641.1"/>
    <property type="molecule type" value="Genomic_DNA"/>
</dbReference>
<feature type="active site" description="Proton donor" evidence="15">
    <location>
        <position position="9"/>
    </location>
</feature>
<feature type="binding site" evidence="17">
    <location>
        <position position="9"/>
    </location>
    <ligand>
        <name>Mg(2+)</name>
        <dbReference type="ChEBI" id="CHEBI:18420"/>
    </ligand>
</feature>
<evidence type="ECO:0000256" key="12">
    <source>
        <dbReference type="ARBA" id="ARBA00023277"/>
    </source>
</evidence>
<evidence type="ECO:0000256" key="14">
    <source>
        <dbReference type="PIRNR" id="PIRNR004682"/>
    </source>
</evidence>
<keyword evidence="19" id="KW-1185">Reference proteome</keyword>
<evidence type="ECO:0000256" key="7">
    <source>
        <dbReference type="ARBA" id="ARBA00022490"/>
    </source>
</evidence>
<evidence type="ECO:0000256" key="16">
    <source>
        <dbReference type="PIRSR" id="PIRSR004682-3"/>
    </source>
</evidence>
<gene>
    <name evidence="18" type="ORF">FHR99_002915</name>
</gene>
<dbReference type="GO" id="GO:0046872">
    <property type="term" value="F:metal ion binding"/>
    <property type="evidence" value="ECO:0007669"/>
    <property type="project" value="UniProtKB-KW"/>
</dbReference>
<reference evidence="18 19" key="1">
    <citation type="submission" date="2020-08" db="EMBL/GenBank/DDBJ databases">
        <title>Genomic Encyclopedia of Type Strains, Phase III (KMG-III): the genomes of soil and plant-associated and newly described type strains.</title>
        <authorList>
            <person name="Whitman W."/>
        </authorList>
    </citation>
    <scope>NUCLEOTIDE SEQUENCE [LARGE SCALE GENOMIC DNA]</scope>
    <source>
        <strain evidence="18 19">CECT 8654</strain>
    </source>
</reference>
<feature type="active site" description="Nucleophile" evidence="15">
    <location>
        <position position="7"/>
    </location>
</feature>
<dbReference type="RefSeq" id="WP_183411414.1">
    <property type="nucleotide sequence ID" value="NZ_JACHWY010000003.1"/>
</dbReference>
<comment type="catalytic activity">
    <reaction evidence="1">
        <text>D-glycero-beta-D-manno-heptose 1,7-bisphosphate + H2O = D-glycero-beta-D-manno-heptose 1-phosphate + phosphate</text>
        <dbReference type="Rhea" id="RHEA:28518"/>
        <dbReference type="ChEBI" id="CHEBI:15377"/>
        <dbReference type="ChEBI" id="CHEBI:43474"/>
        <dbReference type="ChEBI" id="CHEBI:60208"/>
        <dbReference type="ChEBI" id="CHEBI:61593"/>
        <dbReference type="EC" id="3.1.3.82"/>
    </reaction>
</comment>
<feature type="binding site" evidence="17">
    <location>
        <position position="97"/>
    </location>
    <ligand>
        <name>Zn(2+)</name>
        <dbReference type="ChEBI" id="CHEBI:29105"/>
    </ligand>
</feature>
<comment type="caution">
    <text evidence="18">The sequence shown here is derived from an EMBL/GenBank/DDBJ whole genome shotgun (WGS) entry which is preliminary data.</text>
</comment>
<dbReference type="InterPro" id="IPR036412">
    <property type="entry name" value="HAD-like_sf"/>
</dbReference>
<evidence type="ECO:0000313" key="18">
    <source>
        <dbReference type="EMBL" id="MBB3048641.1"/>
    </source>
</evidence>
<feature type="binding site" evidence="17">
    <location>
        <position position="126"/>
    </location>
    <ligand>
        <name>Mg(2+)</name>
        <dbReference type="ChEBI" id="CHEBI:18420"/>
    </ligand>
</feature>
<dbReference type="InterPro" id="IPR006549">
    <property type="entry name" value="HAD-SF_hydro_IIIA"/>
</dbReference>
<keyword evidence="10 17" id="KW-0862">Zinc</keyword>
<keyword evidence="12 14" id="KW-0119">Carbohydrate metabolism</keyword>
<keyword evidence="9 14" id="KW-0378">Hydrolase</keyword>
<comment type="subcellular location">
    <subcellularLocation>
        <location evidence="4 14">Cytoplasm</location>
    </subcellularLocation>
</comment>
<evidence type="ECO:0000256" key="6">
    <source>
        <dbReference type="ARBA" id="ARBA00011245"/>
    </source>
</evidence>
<dbReference type="PANTHER" id="PTHR42891">
    <property type="entry name" value="D-GLYCERO-BETA-D-MANNO-HEPTOSE-1,7-BISPHOSPHATE 7-PHOSPHATASE"/>
    <property type="match status" value="1"/>
</dbReference>
<feature type="binding site" evidence="17">
    <location>
        <position position="91"/>
    </location>
    <ligand>
        <name>Zn(2+)</name>
        <dbReference type="ChEBI" id="CHEBI:29105"/>
    </ligand>
</feature>
<feature type="binding site" evidence="17">
    <location>
        <position position="89"/>
    </location>
    <ligand>
        <name>Zn(2+)</name>
        <dbReference type="ChEBI" id="CHEBI:29105"/>
    </ligand>
</feature>
<organism evidence="18 19">
    <name type="scientific">Litorivivens lipolytica</name>
    <dbReference type="NCBI Taxonomy" id="1524264"/>
    <lineage>
        <taxon>Bacteria</taxon>
        <taxon>Pseudomonadati</taxon>
        <taxon>Pseudomonadota</taxon>
        <taxon>Gammaproteobacteria</taxon>
        <taxon>Litorivivens</taxon>
    </lineage>
</organism>
<evidence type="ECO:0000313" key="19">
    <source>
        <dbReference type="Proteomes" id="UP000537130"/>
    </source>
</evidence>
<keyword evidence="7 14" id="KW-0963">Cytoplasm</keyword>
<feature type="binding site" evidence="17">
    <location>
        <position position="7"/>
    </location>
    <ligand>
        <name>Mg(2+)</name>
        <dbReference type="ChEBI" id="CHEBI:18420"/>
    </ligand>
</feature>
<dbReference type="NCBIfam" id="TIGR01656">
    <property type="entry name" value="Histidinol-ppas"/>
    <property type="match status" value="1"/>
</dbReference>
<evidence type="ECO:0000256" key="4">
    <source>
        <dbReference type="ARBA" id="ARBA00004496"/>
    </source>
</evidence>
<sequence length="185" mass="19698">MPLILLDRDGVINEDSDNYIRSAEEWIPVPGSIEAIARLSQAGYTIGVCTNQSGLGRGYFSEDDLSAMHRKMCALVGAHGGVINGIFFCPHLPDAECDCRKPLPGLIDQAAAAFNAKVKGVPFVGDSIKDLQAAVARDCQPVLVKTGKGEKSFAQLAEHGSLSHTQVFATLADFADDLLAARAKQ</sequence>
<dbReference type="CDD" id="cd07503">
    <property type="entry name" value="HAD_HisB-N"/>
    <property type="match status" value="1"/>
</dbReference>
<evidence type="ECO:0000256" key="9">
    <source>
        <dbReference type="ARBA" id="ARBA00022801"/>
    </source>
</evidence>
<evidence type="ECO:0000256" key="5">
    <source>
        <dbReference type="ARBA" id="ARBA00004708"/>
    </source>
</evidence>
<feature type="site" description="Contributes to substrate recognition" evidence="16">
    <location>
        <position position="100"/>
    </location>
</feature>
<dbReference type="Pfam" id="PF13242">
    <property type="entry name" value="Hydrolase_like"/>
    <property type="match status" value="1"/>
</dbReference>
<accession>A0A7W4W6Z2</accession>
<dbReference type="GO" id="GO:0005975">
    <property type="term" value="P:carbohydrate metabolic process"/>
    <property type="evidence" value="ECO:0007669"/>
    <property type="project" value="InterPro"/>
</dbReference>
<protein>
    <recommendedName>
        <fullName evidence="14">D,D-heptose 1,7-bisphosphate phosphatase</fullName>
        <ecNumber evidence="14">3.1.3.-</ecNumber>
    </recommendedName>
</protein>
<dbReference type="AlphaFoldDB" id="A0A7W4W6Z2"/>
<keyword evidence="8 17" id="KW-0479">Metal-binding</keyword>
<comment type="pathway">
    <text evidence="5">Nucleotide-sugar biosynthesis; ADP-L-glycero-beta-D-manno-heptose biosynthesis; ADP-L-glycero-beta-D-manno-heptose from D-glycero-beta-D-manno-heptose 7-phosphate: step 2/4.</text>
</comment>
<feature type="site" description="Stabilizes the phosphoryl group" evidence="16">
    <location>
        <position position="101"/>
    </location>
</feature>
<dbReference type="PIRSF" id="PIRSF004682">
    <property type="entry name" value="GmhB"/>
    <property type="match status" value="1"/>
</dbReference>
<dbReference type="SUPFAM" id="SSF56784">
    <property type="entry name" value="HAD-like"/>
    <property type="match status" value="1"/>
</dbReference>
<dbReference type="GO" id="GO:0005737">
    <property type="term" value="C:cytoplasm"/>
    <property type="evidence" value="ECO:0007669"/>
    <property type="project" value="UniProtKB-SubCell"/>
</dbReference>
<dbReference type="PANTHER" id="PTHR42891:SF1">
    <property type="entry name" value="D-GLYCERO-BETA-D-MANNO-HEPTOSE-1,7-BISPHOSPHATE 7-PHOSPHATASE"/>
    <property type="match status" value="1"/>
</dbReference>
<name>A0A7W4W6Z2_9GAMM</name>
<evidence type="ECO:0000256" key="15">
    <source>
        <dbReference type="PIRSR" id="PIRSR004682-1"/>
    </source>
</evidence>
<comment type="cofactor">
    <cofactor evidence="3 17">
        <name>Zn(2+)</name>
        <dbReference type="ChEBI" id="CHEBI:29105"/>
    </cofactor>
</comment>
<evidence type="ECO:0000256" key="8">
    <source>
        <dbReference type="ARBA" id="ARBA00022723"/>
    </source>
</evidence>
<dbReference type="InterPro" id="IPR004446">
    <property type="entry name" value="Heptose_bisP_phosphatase"/>
</dbReference>
<comment type="subunit">
    <text evidence="6">Monomer.</text>
</comment>
<dbReference type="InterPro" id="IPR023214">
    <property type="entry name" value="HAD_sf"/>
</dbReference>